<keyword evidence="5" id="KW-0813">Transport</keyword>
<dbReference type="PANTHER" id="PTHR15184">
    <property type="entry name" value="ATP SYNTHASE"/>
    <property type="match status" value="1"/>
</dbReference>
<evidence type="ECO:0000259" key="16">
    <source>
        <dbReference type="Pfam" id="PF00006"/>
    </source>
</evidence>
<evidence type="ECO:0000256" key="12">
    <source>
        <dbReference type="ARBA" id="ARBA00022967"/>
    </source>
</evidence>
<keyword evidence="6" id="KW-0963">Cytoplasm</keyword>
<keyword evidence="7" id="KW-0547">Nucleotide-binding</keyword>
<evidence type="ECO:0000259" key="17">
    <source>
        <dbReference type="Pfam" id="PF18269"/>
    </source>
</evidence>
<keyword evidence="9" id="KW-1005">Bacterial flagellum biogenesis</keyword>
<keyword evidence="10" id="KW-0067">ATP-binding</keyword>
<comment type="caution">
    <text evidence="18">The sequence shown here is derived from an EMBL/GenBank/DDBJ whole genome shotgun (WGS) entry which is preliminary data.</text>
</comment>
<keyword evidence="8" id="KW-0375">Hydrogen ion transport</keyword>
<evidence type="ECO:0000256" key="4">
    <source>
        <dbReference type="ARBA" id="ARBA00020580"/>
    </source>
</evidence>
<evidence type="ECO:0000256" key="1">
    <source>
        <dbReference type="ARBA" id="ARBA00004496"/>
    </source>
</evidence>
<dbReference type="InterPro" id="IPR040627">
    <property type="entry name" value="T3SS_ATPase_C"/>
</dbReference>
<dbReference type="InterPro" id="IPR005714">
    <property type="entry name" value="ATPase_T3SS_FliI/YscN"/>
</dbReference>
<dbReference type="GO" id="GO:0030257">
    <property type="term" value="C:type III protein secretion system complex"/>
    <property type="evidence" value="ECO:0007669"/>
    <property type="project" value="InterPro"/>
</dbReference>
<keyword evidence="11" id="KW-0653">Protein transport</keyword>
<dbReference type="Gene3D" id="3.40.50.12240">
    <property type="match status" value="1"/>
</dbReference>
<keyword evidence="15" id="KW-0066">ATP synthesis</keyword>
<evidence type="ECO:0000256" key="8">
    <source>
        <dbReference type="ARBA" id="ARBA00022781"/>
    </source>
</evidence>
<dbReference type="GO" id="GO:0016887">
    <property type="term" value="F:ATP hydrolysis activity"/>
    <property type="evidence" value="ECO:0007669"/>
    <property type="project" value="InterPro"/>
</dbReference>
<evidence type="ECO:0000256" key="2">
    <source>
        <dbReference type="ARBA" id="ARBA00008936"/>
    </source>
</evidence>
<dbReference type="GO" id="GO:0044781">
    <property type="term" value="P:bacterial-type flagellum organization"/>
    <property type="evidence" value="ECO:0007669"/>
    <property type="project" value="UniProtKB-KW"/>
</dbReference>
<evidence type="ECO:0000256" key="9">
    <source>
        <dbReference type="ARBA" id="ARBA00022795"/>
    </source>
</evidence>
<keyword evidence="12" id="KW-1278">Translocase</keyword>
<evidence type="ECO:0000256" key="6">
    <source>
        <dbReference type="ARBA" id="ARBA00022490"/>
    </source>
</evidence>
<name>A0A6L8LD89_9RHOB</name>
<dbReference type="GO" id="GO:0005737">
    <property type="term" value="C:cytoplasm"/>
    <property type="evidence" value="ECO:0007669"/>
    <property type="project" value="UniProtKB-SubCell"/>
</dbReference>
<dbReference type="GO" id="GO:0005524">
    <property type="term" value="F:ATP binding"/>
    <property type="evidence" value="ECO:0007669"/>
    <property type="project" value="UniProtKB-KW"/>
</dbReference>
<dbReference type="EMBL" id="WWEN01000001">
    <property type="protein sequence ID" value="MYM53693.1"/>
    <property type="molecule type" value="Genomic_DNA"/>
</dbReference>
<dbReference type="SUPFAM" id="SSF52540">
    <property type="entry name" value="P-loop containing nucleoside triphosphate hydrolases"/>
    <property type="match status" value="1"/>
</dbReference>
<evidence type="ECO:0000256" key="3">
    <source>
        <dbReference type="ARBA" id="ARBA00012473"/>
    </source>
</evidence>
<keyword evidence="19" id="KW-1185">Reference proteome</keyword>
<accession>A0A6L8LD89</accession>
<dbReference type="InterPro" id="IPR050053">
    <property type="entry name" value="ATPase_alpha/beta_chains"/>
</dbReference>
<comment type="similarity">
    <text evidence="2">Belongs to the ATPase alpha/beta chains family.</text>
</comment>
<gene>
    <name evidence="18" type="ORF">GR167_00125</name>
</gene>
<dbReference type="Pfam" id="PF00006">
    <property type="entry name" value="ATP-synt_ab"/>
    <property type="match status" value="1"/>
</dbReference>
<dbReference type="AlphaFoldDB" id="A0A6L8LD89"/>
<feature type="domain" description="T3SS EscN ATPase C-terminal" evidence="17">
    <location>
        <begin position="371"/>
        <end position="440"/>
    </location>
</feature>
<evidence type="ECO:0000313" key="19">
    <source>
        <dbReference type="Proteomes" id="UP000479043"/>
    </source>
</evidence>
<dbReference type="Pfam" id="PF18269">
    <property type="entry name" value="T3SS_ATPase_C"/>
    <property type="match status" value="1"/>
</dbReference>
<dbReference type="InterPro" id="IPR000194">
    <property type="entry name" value="ATPase_F1/V1/A1_a/bsu_nucl-bd"/>
</dbReference>
<evidence type="ECO:0000256" key="7">
    <source>
        <dbReference type="ARBA" id="ARBA00022741"/>
    </source>
</evidence>
<dbReference type="GO" id="GO:0046933">
    <property type="term" value="F:proton-transporting ATP synthase activity, rotational mechanism"/>
    <property type="evidence" value="ECO:0007669"/>
    <property type="project" value="TreeGrafter"/>
</dbReference>
<keyword evidence="13" id="KW-0406">Ion transport</keyword>
<evidence type="ECO:0000313" key="18">
    <source>
        <dbReference type="EMBL" id="MYM53693.1"/>
    </source>
</evidence>
<dbReference type="CDD" id="cd01136">
    <property type="entry name" value="ATPase_flagellum-secretory_path_III"/>
    <property type="match status" value="1"/>
</dbReference>
<dbReference type="NCBIfam" id="TIGR01026">
    <property type="entry name" value="fliI_yscN"/>
    <property type="match status" value="1"/>
</dbReference>
<proteinExistence type="inferred from homology"/>
<sequence>MTVLLERLEHDLATLPDRCAPQISGEVLRYDGLVVESSGFPASPGDLCQIFPRHAAPGADPIEAEVIGFSNGKNLLFLDTAGAQITLGDPIVLRRAGRMCEVGEELLGRVIDASGAPLDGRPAPRPSDRWPLAGKPLNPLARTPVREVLDVGVRILNSAMTIGRGQRVGIMAGSGVGKSVLIEMMTHNTTADVIVVGLIGERAREVGDFVSRVMTGEAAKRICVVAVPADRSPLLRLRAANRTTAIAEYFRSQGKDVLMIMDSLTRVAHAKREAGLALGEQPTAKGYTPSVISLIPALIERCGPGLPGQGTITALYTVLADGDDTTNDPVVDSARAILDGHMVLSRSQAQRGIYPAIDLPASISRVMNDIVSPEHVVASQRLRRMISLYMDNRDLMLMGGYSAGQDKDLDQAIALWPRIEAFICQLKSEKVTFEQSAQQLFDLVGGLNEQA</sequence>
<evidence type="ECO:0000256" key="15">
    <source>
        <dbReference type="ARBA" id="ARBA00023310"/>
    </source>
</evidence>
<feature type="domain" description="ATPase F1/V1/A1 complex alpha/beta subunit nucleotide-binding" evidence="16">
    <location>
        <begin position="152"/>
        <end position="364"/>
    </location>
</feature>
<organism evidence="18 19">
    <name type="scientific">Thalassovita mangrovi</name>
    <dbReference type="NCBI Taxonomy" id="2692236"/>
    <lineage>
        <taxon>Bacteria</taxon>
        <taxon>Pseudomonadati</taxon>
        <taxon>Pseudomonadota</taxon>
        <taxon>Alphaproteobacteria</taxon>
        <taxon>Rhodobacterales</taxon>
        <taxon>Roseobacteraceae</taxon>
        <taxon>Thalassovita</taxon>
    </lineage>
</organism>
<evidence type="ECO:0000256" key="10">
    <source>
        <dbReference type="ARBA" id="ARBA00022840"/>
    </source>
</evidence>
<dbReference type="PANTHER" id="PTHR15184:SF81">
    <property type="entry name" value="FLAGELLUM-SPECIFIC ATP SYNTHASE"/>
    <property type="match status" value="1"/>
</dbReference>
<evidence type="ECO:0000256" key="5">
    <source>
        <dbReference type="ARBA" id="ARBA00022448"/>
    </source>
</evidence>
<evidence type="ECO:0000256" key="14">
    <source>
        <dbReference type="ARBA" id="ARBA00023225"/>
    </source>
</evidence>
<reference evidence="18 19" key="1">
    <citation type="submission" date="2020-01" db="EMBL/GenBank/DDBJ databases">
        <authorList>
            <person name="Chen S."/>
        </authorList>
    </citation>
    <scope>NUCLEOTIDE SEQUENCE [LARGE SCALE GENOMIC DNA]</scope>
    <source>
        <strain evidence="18 19">GS-10</strain>
    </source>
</reference>
<evidence type="ECO:0000256" key="13">
    <source>
        <dbReference type="ARBA" id="ARBA00023065"/>
    </source>
</evidence>
<protein>
    <recommendedName>
        <fullName evidence="4">Flagellum-specific ATP synthase</fullName>
        <ecNumber evidence="3">7.1.2.2</ecNumber>
    </recommendedName>
</protein>
<comment type="subcellular location">
    <subcellularLocation>
        <location evidence="1">Cytoplasm</location>
    </subcellularLocation>
</comment>
<dbReference type="Proteomes" id="UP000479043">
    <property type="component" value="Unassembled WGS sequence"/>
</dbReference>
<dbReference type="GO" id="GO:0030254">
    <property type="term" value="P:protein secretion by the type III secretion system"/>
    <property type="evidence" value="ECO:0007669"/>
    <property type="project" value="InterPro"/>
</dbReference>
<dbReference type="InterPro" id="IPR027417">
    <property type="entry name" value="P-loop_NTPase"/>
</dbReference>
<keyword evidence="14" id="KW-1006">Bacterial flagellum protein export</keyword>
<dbReference type="EC" id="7.1.2.2" evidence="3"/>
<dbReference type="FunFam" id="3.40.50.12240:FF:000002">
    <property type="entry name" value="Flagellum-specific ATP synthase FliI"/>
    <property type="match status" value="1"/>
</dbReference>
<dbReference type="RefSeq" id="WP_160971415.1">
    <property type="nucleotide sequence ID" value="NZ_WWEN01000001.1"/>
</dbReference>
<evidence type="ECO:0000256" key="11">
    <source>
        <dbReference type="ARBA" id="ARBA00022927"/>
    </source>
</evidence>